<dbReference type="SMART" id="SM00347">
    <property type="entry name" value="HTH_MARR"/>
    <property type="match status" value="1"/>
</dbReference>
<dbReference type="EMBL" id="SHMC01000003">
    <property type="protein sequence ID" value="TAA25785.1"/>
    <property type="molecule type" value="Genomic_DNA"/>
</dbReference>
<reference evidence="5 6" key="1">
    <citation type="submission" date="2019-02" db="EMBL/GenBank/DDBJ databases">
        <title>WGS of Pseudoxanthomonas species novum from clinical isolates.</title>
        <authorList>
            <person name="Bernier A.-M."/>
            <person name="Bernard K."/>
            <person name="Vachon A."/>
        </authorList>
    </citation>
    <scope>NUCLEOTIDE SEQUENCE [LARGE SCALE GENOMIC DNA]</scope>
    <source>
        <strain evidence="5 6">NML171200</strain>
    </source>
</reference>
<dbReference type="AlphaFoldDB" id="A0A4Q8LBA4"/>
<dbReference type="Pfam" id="PF12802">
    <property type="entry name" value="MarR_2"/>
    <property type="match status" value="1"/>
</dbReference>
<evidence type="ECO:0000256" key="1">
    <source>
        <dbReference type="ARBA" id="ARBA00023015"/>
    </source>
</evidence>
<feature type="domain" description="HTH marR-type" evidence="4">
    <location>
        <begin position="8"/>
        <end position="141"/>
    </location>
</feature>
<dbReference type="RefSeq" id="WP_130551403.1">
    <property type="nucleotide sequence ID" value="NZ_SHMC01000003.1"/>
</dbReference>
<keyword evidence="2" id="KW-0238">DNA-binding</keyword>
<evidence type="ECO:0000259" key="4">
    <source>
        <dbReference type="PROSITE" id="PS50995"/>
    </source>
</evidence>
<comment type="caution">
    <text evidence="5">The sequence shown here is derived from an EMBL/GenBank/DDBJ whole genome shotgun (WGS) entry which is preliminary data.</text>
</comment>
<dbReference type="GO" id="GO:0003677">
    <property type="term" value="F:DNA binding"/>
    <property type="evidence" value="ECO:0007669"/>
    <property type="project" value="UniProtKB-KW"/>
</dbReference>
<evidence type="ECO:0000313" key="6">
    <source>
        <dbReference type="Proteomes" id="UP000292627"/>
    </source>
</evidence>
<accession>A0A4Q8LBA4</accession>
<gene>
    <name evidence="5" type="ORF">EA660_10145</name>
</gene>
<dbReference type="OrthoDB" id="6002259at2"/>
<evidence type="ECO:0000256" key="3">
    <source>
        <dbReference type="ARBA" id="ARBA00023163"/>
    </source>
</evidence>
<keyword evidence="3" id="KW-0804">Transcription</keyword>
<dbReference type="PROSITE" id="PS50995">
    <property type="entry name" value="HTH_MARR_2"/>
    <property type="match status" value="1"/>
</dbReference>
<dbReference type="GO" id="GO:0003700">
    <property type="term" value="F:DNA-binding transcription factor activity"/>
    <property type="evidence" value="ECO:0007669"/>
    <property type="project" value="InterPro"/>
</dbReference>
<sequence>MAASDPLRFRMSSGLMQAGRQWQKVVDAALAGHGLSNAMTTPLLMIGRSGGGVRQIELAQLIGVEGPSLVRILDKLAAAGLVRRENDASDRRANKLWLTDAGEAIRQQLESQLNALRKKTFGEMTDTEMEAVLKLYRIVEGAARGR</sequence>
<dbReference type="Gene3D" id="1.10.10.10">
    <property type="entry name" value="Winged helix-like DNA-binding domain superfamily/Winged helix DNA-binding domain"/>
    <property type="match status" value="1"/>
</dbReference>
<dbReference type="InterPro" id="IPR039422">
    <property type="entry name" value="MarR/SlyA-like"/>
</dbReference>
<dbReference type="InterPro" id="IPR000835">
    <property type="entry name" value="HTH_MarR-typ"/>
</dbReference>
<dbReference type="PRINTS" id="PR00598">
    <property type="entry name" value="HTHMARR"/>
</dbReference>
<dbReference type="SUPFAM" id="SSF46785">
    <property type="entry name" value="Winged helix' DNA-binding domain"/>
    <property type="match status" value="1"/>
</dbReference>
<dbReference type="PROSITE" id="PS01117">
    <property type="entry name" value="HTH_MARR_1"/>
    <property type="match status" value="1"/>
</dbReference>
<dbReference type="Proteomes" id="UP000292627">
    <property type="component" value="Unassembled WGS sequence"/>
</dbReference>
<evidence type="ECO:0000313" key="5">
    <source>
        <dbReference type="EMBL" id="TAA25785.1"/>
    </source>
</evidence>
<dbReference type="PANTHER" id="PTHR33164:SF64">
    <property type="entry name" value="TRANSCRIPTIONAL REGULATOR SLYA"/>
    <property type="match status" value="1"/>
</dbReference>
<proteinExistence type="predicted"/>
<organism evidence="5 6">
    <name type="scientific">Pseudoxanthomonas winnipegensis</name>
    <dbReference type="NCBI Taxonomy" id="2480810"/>
    <lineage>
        <taxon>Bacteria</taxon>
        <taxon>Pseudomonadati</taxon>
        <taxon>Pseudomonadota</taxon>
        <taxon>Gammaproteobacteria</taxon>
        <taxon>Lysobacterales</taxon>
        <taxon>Lysobacteraceae</taxon>
        <taxon>Pseudoxanthomonas</taxon>
    </lineage>
</organism>
<keyword evidence="1" id="KW-0805">Transcription regulation</keyword>
<protein>
    <submittedName>
        <fullName evidence="5">MarR family transcriptional regulator</fullName>
    </submittedName>
</protein>
<dbReference type="PANTHER" id="PTHR33164">
    <property type="entry name" value="TRANSCRIPTIONAL REGULATOR, MARR FAMILY"/>
    <property type="match status" value="1"/>
</dbReference>
<dbReference type="InterPro" id="IPR023187">
    <property type="entry name" value="Tscrpt_reg_MarR-type_CS"/>
</dbReference>
<name>A0A4Q8LBA4_9GAMM</name>
<dbReference type="InterPro" id="IPR036390">
    <property type="entry name" value="WH_DNA-bd_sf"/>
</dbReference>
<dbReference type="GO" id="GO:0006950">
    <property type="term" value="P:response to stress"/>
    <property type="evidence" value="ECO:0007669"/>
    <property type="project" value="TreeGrafter"/>
</dbReference>
<dbReference type="InterPro" id="IPR036388">
    <property type="entry name" value="WH-like_DNA-bd_sf"/>
</dbReference>
<evidence type="ECO:0000256" key="2">
    <source>
        <dbReference type="ARBA" id="ARBA00023125"/>
    </source>
</evidence>